<keyword evidence="10 13" id="KW-0066">ATP synthesis</keyword>
<comment type="function">
    <text evidence="11 13">F(1)F(0) ATP synthase produces ATP from ADP in the presence of a proton or sodium gradient. F-type ATPases consist of two structural domains, F(1) containing the extramembraneous catalytic core and F(0) containing the membrane proton channel, linked together by a central stalk and a peripheral stalk. During catalysis, ATP synthesis in the catalytic domain of F(1) is coupled via a rotary mechanism of the central stalk subunits to proton translocation.</text>
</comment>
<comment type="similarity">
    <text evidence="1 13 14">Belongs to the ATPase B chain family.</text>
</comment>
<dbReference type="NCBIfam" id="TIGR01144">
    <property type="entry name" value="ATP_synt_b"/>
    <property type="match status" value="1"/>
</dbReference>
<evidence type="ECO:0000256" key="15">
    <source>
        <dbReference type="SAM" id="Coils"/>
    </source>
</evidence>
<dbReference type="Pfam" id="PF00430">
    <property type="entry name" value="ATP-synt_B"/>
    <property type="match status" value="1"/>
</dbReference>
<evidence type="ECO:0000256" key="8">
    <source>
        <dbReference type="ARBA" id="ARBA00023065"/>
    </source>
</evidence>
<evidence type="ECO:0000256" key="4">
    <source>
        <dbReference type="ARBA" id="ARBA00022547"/>
    </source>
</evidence>
<keyword evidence="15" id="KW-0175">Coiled coil</keyword>
<keyword evidence="9 13" id="KW-0472">Membrane</keyword>
<keyword evidence="2 13" id="KW-0813">Transport</keyword>
<comment type="subunit">
    <text evidence="13">F-type ATPases have 2 components, F(1) - the catalytic core - and F(0) - the membrane proton channel. F(1) has five subunits: alpha(3), beta(3), gamma(1), delta(1), epsilon(1). F(0) has three main subunits: a(1), b(2) and c(10-14). The alpha and beta chains form an alternating ring which encloses part of the gamma chain. F(1) is attached to F(0) by a central stalk formed by the gamma and epsilon chains, while a peripheral stalk is formed by the delta and b chains.</text>
</comment>
<keyword evidence="17" id="KW-1185">Reference proteome</keyword>
<evidence type="ECO:0000256" key="9">
    <source>
        <dbReference type="ARBA" id="ARBA00023136"/>
    </source>
</evidence>
<comment type="function">
    <text evidence="13">Component of the F(0) channel, it forms part of the peripheral stalk, linking F(1) to F(0).</text>
</comment>
<dbReference type="EMBL" id="CP120733">
    <property type="protein sequence ID" value="WFD10605.1"/>
    <property type="molecule type" value="Genomic_DNA"/>
</dbReference>
<dbReference type="Gene3D" id="6.10.250.1580">
    <property type="match status" value="1"/>
</dbReference>
<dbReference type="RefSeq" id="WP_277732572.1">
    <property type="nucleotide sequence ID" value="NZ_CP120733.1"/>
</dbReference>
<sequence length="170" mass="19472">MQIFQNIVNIDMQMAIQIVNTIIMYLILKKLLFKPVTEFMANRTAEVEGSYKDAEEAVKKGEELKAEYEAKINSAKEEAQEIVKNGSKRAEERADEIIKSAQEETVQLKERANREIQREKQKVMNELKDDISSLAILAASKIIETDVDEAKHEKLIGDFIEEVGEAKWQN</sequence>
<accession>A0ABY8EIA3</accession>
<evidence type="ECO:0000313" key="17">
    <source>
        <dbReference type="Proteomes" id="UP001222800"/>
    </source>
</evidence>
<evidence type="ECO:0000256" key="14">
    <source>
        <dbReference type="RuleBase" id="RU003848"/>
    </source>
</evidence>
<keyword evidence="7 13" id="KW-1133">Transmembrane helix</keyword>
<dbReference type="InterPro" id="IPR005864">
    <property type="entry name" value="ATP_synth_F0_bsu_bac"/>
</dbReference>
<dbReference type="InterPro" id="IPR050059">
    <property type="entry name" value="ATP_synthase_B_chain"/>
</dbReference>
<protein>
    <recommendedName>
        <fullName evidence="13">ATP synthase subunit b</fullName>
    </recommendedName>
    <alternativeName>
        <fullName evidence="13">ATP synthase F(0) sector subunit b</fullName>
    </alternativeName>
    <alternativeName>
        <fullName evidence="13">ATPase subunit I</fullName>
    </alternativeName>
    <alternativeName>
        <fullName evidence="13">F-type ATPase subunit b</fullName>
        <shortName evidence="13">F-ATPase subunit b</shortName>
    </alternativeName>
</protein>
<evidence type="ECO:0000256" key="6">
    <source>
        <dbReference type="ARBA" id="ARBA00022781"/>
    </source>
</evidence>
<comment type="subcellular location">
    <subcellularLocation>
        <location evidence="13">Cell membrane</location>
        <topology evidence="13">Single-pass membrane protein</topology>
    </subcellularLocation>
    <subcellularLocation>
        <location evidence="12">Endomembrane system</location>
        <topology evidence="12">Single-pass membrane protein</topology>
    </subcellularLocation>
</comment>
<dbReference type="CDD" id="cd06503">
    <property type="entry name" value="ATP-synt_Fo_b"/>
    <property type="match status" value="1"/>
</dbReference>
<evidence type="ECO:0000256" key="10">
    <source>
        <dbReference type="ARBA" id="ARBA00023310"/>
    </source>
</evidence>
<dbReference type="Proteomes" id="UP001222800">
    <property type="component" value="Chromosome"/>
</dbReference>
<dbReference type="InterPro" id="IPR028987">
    <property type="entry name" value="ATP_synth_B-like_membr_sf"/>
</dbReference>
<evidence type="ECO:0000256" key="13">
    <source>
        <dbReference type="HAMAP-Rule" id="MF_01398"/>
    </source>
</evidence>
<keyword evidence="8 13" id="KW-0406">Ion transport</keyword>
<evidence type="ECO:0000256" key="3">
    <source>
        <dbReference type="ARBA" id="ARBA00022475"/>
    </source>
</evidence>
<dbReference type="PANTHER" id="PTHR33445:SF1">
    <property type="entry name" value="ATP SYNTHASE SUBUNIT B"/>
    <property type="match status" value="1"/>
</dbReference>
<reference evidence="16 17" key="1">
    <citation type="submission" date="2023-03" db="EMBL/GenBank/DDBJ databases">
        <title>Complete genome sequence of Tepidibacter sp. SWIR-1, isolated from a deep-sea hydrothermal vent.</title>
        <authorList>
            <person name="Li X."/>
        </authorList>
    </citation>
    <scope>NUCLEOTIDE SEQUENCE [LARGE SCALE GENOMIC DNA]</scope>
    <source>
        <strain evidence="16 17">SWIR-1</strain>
    </source>
</reference>
<evidence type="ECO:0000256" key="12">
    <source>
        <dbReference type="ARBA" id="ARBA00037847"/>
    </source>
</evidence>
<dbReference type="SUPFAM" id="SSF81573">
    <property type="entry name" value="F1F0 ATP synthase subunit B, membrane domain"/>
    <property type="match status" value="1"/>
</dbReference>
<dbReference type="HAMAP" id="MF_01398">
    <property type="entry name" value="ATP_synth_b_bprime"/>
    <property type="match status" value="1"/>
</dbReference>
<evidence type="ECO:0000313" key="16">
    <source>
        <dbReference type="EMBL" id="WFD10605.1"/>
    </source>
</evidence>
<keyword evidence="4 13" id="KW-0138">CF(0)</keyword>
<organism evidence="16 17">
    <name type="scientific">Tepidibacter hydrothermalis</name>
    <dbReference type="NCBI Taxonomy" id="3036126"/>
    <lineage>
        <taxon>Bacteria</taxon>
        <taxon>Bacillati</taxon>
        <taxon>Bacillota</taxon>
        <taxon>Clostridia</taxon>
        <taxon>Peptostreptococcales</taxon>
        <taxon>Peptostreptococcaceae</taxon>
        <taxon>Tepidibacter</taxon>
    </lineage>
</organism>
<name>A0ABY8EIA3_9FIRM</name>
<evidence type="ECO:0000256" key="7">
    <source>
        <dbReference type="ARBA" id="ARBA00022989"/>
    </source>
</evidence>
<dbReference type="PANTHER" id="PTHR33445">
    <property type="entry name" value="ATP SYNTHASE SUBUNIT B', CHLOROPLASTIC"/>
    <property type="match status" value="1"/>
</dbReference>
<keyword evidence="3 13" id="KW-1003">Cell membrane</keyword>
<evidence type="ECO:0000256" key="5">
    <source>
        <dbReference type="ARBA" id="ARBA00022692"/>
    </source>
</evidence>
<gene>
    <name evidence="13 16" type="primary">atpF</name>
    <name evidence="16" type="ORF">P4S50_00605</name>
</gene>
<feature type="coiled-coil region" evidence="15">
    <location>
        <begin position="51"/>
        <end position="129"/>
    </location>
</feature>
<evidence type="ECO:0000256" key="11">
    <source>
        <dbReference type="ARBA" id="ARBA00025198"/>
    </source>
</evidence>
<evidence type="ECO:0000256" key="1">
    <source>
        <dbReference type="ARBA" id="ARBA00005513"/>
    </source>
</evidence>
<dbReference type="InterPro" id="IPR002146">
    <property type="entry name" value="ATP_synth_b/b'su_bac/chlpt"/>
</dbReference>
<proteinExistence type="inferred from homology"/>
<keyword evidence="5 13" id="KW-0812">Transmembrane</keyword>
<keyword evidence="6 13" id="KW-0375">Hydrogen ion transport</keyword>
<evidence type="ECO:0000256" key="2">
    <source>
        <dbReference type="ARBA" id="ARBA00022448"/>
    </source>
</evidence>